<evidence type="ECO:0000313" key="11">
    <source>
        <dbReference type="EMBL" id="KAF9532943.1"/>
    </source>
</evidence>
<keyword evidence="12" id="KW-1185">Reference proteome</keyword>
<comment type="caution">
    <text evidence="11">The sequence shown here is derived from an EMBL/GenBank/DDBJ whole genome shotgun (WGS) entry which is preliminary data.</text>
</comment>
<dbReference type="GO" id="GO:0003682">
    <property type="term" value="F:chromatin binding"/>
    <property type="evidence" value="ECO:0007669"/>
    <property type="project" value="InterPro"/>
</dbReference>
<dbReference type="GO" id="GO:0034399">
    <property type="term" value="C:nuclear periphery"/>
    <property type="evidence" value="ECO:0007669"/>
    <property type="project" value="TreeGrafter"/>
</dbReference>
<accession>A0A9P6ENB7</accession>
<evidence type="ECO:0000259" key="9">
    <source>
        <dbReference type="Pfam" id="PF09402"/>
    </source>
</evidence>
<dbReference type="InterPro" id="IPR018996">
    <property type="entry name" value="Man1/Src1-like_C"/>
</dbReference>
<protein>
    <submittedName>
        <fullName evidence="11">Man1-Src1p-C-terminal domain-containing protein</fullName>
    </submittedName>
</protein>
<keyword evidence="3 8" id="KW-0812">Transmembrane</keyword>
<evidence type="ECO:0000313" key="12">
    <source>
        <dbReference type="Proteomes" id="UP000807306"/>
    </source>
</evidence>
<comment type="subcellular location">
    <subcellularLocation>
        <location evidence="1">Nucleus inner membrane</location>
    </subcellularLocation>
</comment>
<feature type="transmembrane region" description="Helical" evidence="8">
    <location>
        <begin position="656"/>
        <end position="678"/>
    </location>
</feature>
<evidence type="ECO:0000259" key="10">
    <source>
        <dbReference type="Pfam" id="PF12949"/>
    </source>
</evidence>
<feature type="compositionally biased region" description="Acidic residues" evidence="7">
    <location>
        <begin position="152"/>
        <end position="162"/>
    </location>
</feature>
<evidence type="ECO:0000256" key="6">
    <source>
        <dbReference type="ARBA" id="ARBA00023242"/>
    </source>
</evidence>
<dbReference type="GO" id="GO:0005637">
    <property type="term" value="C:nuclear inner membrane"/>
    <property type="evidence" value="ECO:0007669"/>
    <property type="project" value="UniProtKB-SubCell"/>
</dbReference>
<dbReference type="Pfam" id="PF12949">
    <property type="entry name" value="HeH"/>
    <property type="match status" value="1"/>
</dbReference>
<dbReference type="InterPro" id="IPR025856">
    <property type="entry name" value="HeH/LEM_domain"/>
</dbReference>
<dbReference type="Proteomes" id="UP000807306">
    <property type="component" value="Unassembled WGS sequence"/>
</dbReference>
<proteinExistence type="predicted"/>
<evidence type="ECO:0000256" key="5">
    <source>
        <dbReference type="ARBA" id="ARBA00023136"/>
    </source>
</evidence>
<feature type="region of interest" description="Disordered" evidence="7">
    <location>
        <begin position="73"/>
        <end position="293"/>
    </location>
</feature>
<dbReference type="InterPro" id="IPR041885">
    <property type="entry name" value="MAN1_winged_helix_dom"/>
</dbReference>
<sequence>MSKLTAAQIIGLGEYLDPDFEPAKLTVSQLLGVLGFHNVRYPTPYTKGKLVQVFNDEIKTRSSKLKKERLKAESSLASDDGITDGVTGQPLNGKDRTSLARRSSRRLSSNTSRTDDSSPPRPEPPKRRRSSAQPALGGTSRRTAVVPTEVTLVEESEPEEDELPVKKVGRPKKTSTAGKQARRKSHLSGDESGWDDNNIFQSGAESSSPVRPSPARPRVSRTSGVFKKSRKSMSAPPQMEDSPTRPTPQSMISPPQSPFKPALPPFPEFKVPPASRSRITPAPDFNPVEHPKQEEQDVSVHIEETIAEETEPPSQETPDIVEKEEEEVDSELAPDTAALVQQDPSAQQLSPVSEASRPSTAQISARVLVWFLILASTYATWSYKAESSSIGFCDRGSNSNQALDGILERRAIGDVCDAERRRQLLEQVHHNISSEGMTSSDEACPLPPLIPLPEPSSCTPCPTHATCAQHGVLCDTGYLLRPHILLSFIPVEPSQSALTTKYVPQISGAFFSAISAATDGLPTFGSVGLPPRCVEDPQRKRHIGNLGKAIESRLAKERGRRICRGDQVDPSEPEDSLEQAVKWGVEVGTLKEDFRKTANPALLPSFDDMFTEAIQQLTQWGGVFVGETSDGTRYVAHKTPSMSLDCIVVVKSRETWAAWRATVLASIFALLTAMGGRIRMTQRQKENRRIAGLVQVALDTLRNQEFAHYTDPINAPEPYLSSIQLRDVVLQDEHSVNARKRLWEKVERVVEGNANVRANLEEIEGGDETRVWRWVGNSGRTPGRKEFELES</sequence>
<dbReference type="PANTHER" id="PTHR47808:SF2">
    <property type="entry name" value="LEM DOMAIN-CONTAINING PROTEIN 2"/>
    <property type="match status" value="1"/>
</dbReference>
<evidence type="ECO:0000256" key="2">
    <source>
        <dbReference type="ARBA" id="ARBA00022553"/>
    </source>
</evidence>
<evidence type="ECO:0000256" key="3">
    <source>
        <dbReference type="ARBA" id="ARBA00022692"/>
    </source>
</evidence>
<dbReference type="AlphaFoldDB" id="A0A9P6ENB7"/>
<keyword evidence="6" id="KW-0539">Nucleus</keyword>
<organism evidence="11 12">
    <name type="scientific">Crepidotus variabilis</name>
    <dbReference type="NCBI Taxonomy" id="179855"/>
    <lineage>
        <taxon>Eukaryota</taxon>
        <taxon>Fungi</taxon>
        <taxon>Dikarya</taxon>
        <taxon>Basidiomycota</taxon>
        <taxon>Agaricomycotina</taxon>
        <taxon>Agaricomycetes</taxon>
        <taxon>Agaricomycetidae</taxon>
        <taxon>Agaricales</taxon>
        <taxon>Agaricineae</taxon>
        <taxon>Crepidotaceae</taxon>
        <taxon>Crepidotus</taxon>
    </lineage>
</organism>
<reference evidence="11" key="1">
    <citation type="submission" date="2020-11" db="EMBL/GenBank/DDBJ databases">
        <authorList>
            <consortium name="DOE Joint Genome Institute"/>
            <person name="Ahrendt S."/>
            <person name="Riley R."/>
            <person name="Andreopoulos W."/>
            <person name="Labutti K."/>
            <person name="Pangilinan J."/>
            <person name="Ruiz-Duenas F.J."/>
            <person name="Barrasa J.M."/>
            <person name="Sanchez-Garcia M."/>
            <person name="Camarero S."/>
            <person name="Miyauchi S."/>
            <person name="Serrano A."/>
            <person name="Linde D."/>
            <person name="Babiker R."/>
            <person name="Drula E."/>
            <person name="Ayuso-Fernandez I."/>
            <person name="Pacheco R."/>
            <person name="Padilla G."/>
            <person name="Ferreira P."/>
            <person name="Barriuso J."/>
            <person name="Kellner H."/>
            <person name="Castanera R."/>
            <person name="Alfaro M."/>
            <person name="Ramirez L."/>
            <person name="Pisabarro A.G."/>
            <person name="Kuo A."/>
            <person name="Tritt A."/>
            <person name="Lipzen A."/>
            <person name="He G."/>
            <person name="Yan M."/>
            <person name="Ng V."/>
            <person name="Cullen D."/>
            <person name="Martin F."/>
            <person name="Rosso M.-N."/>
            <person name="Henrissat B."/>
            <person name="Hibbett D."/>
            <person name="Martinez A.T."/>
            <person name="Grigoriev I.V."/>
        </authorList>
    </citation>
    <scope>NUCLEOTIDE SEQUENCE</scope>
    <source>
        <strain evidence="11">CBS 506.95</strain>
    </source>
</reference>
<feature type="domain" description="Man1/Src1-like C-terminal" evidence="9">
    <location>
        <begin position="371"/>
        <end position="777"/>
    </location>
</feature>
<dbReference type="GO" id="GO:0071763">
    <property type="term" value="P:nuclear membrane organization"/>
    <property type="evidence" value="ECO:0007669"/>
    <property type="project" value="TreeGrafter"/>
</dbReference>
<dbReference type="Gene3D" id="1.10.10.1180">
    <property type="entry name" value="MAN1, winged-helix domain"/>
    <property type="match status" value="1"/>
</dbReference>
<feature type="domain" description="HeH/LEM" evidence="10">
    <location>
        <begin position="22"/>
        <end position="56"/>
    </location>
</feature>
<keyword evidence="2" id="KW-0597">Phosphoprotein</keyword>
<evidence type="ECO:0000256" key="8">
    <source>
        <dbReference type="SAM" id="Phobius"/>
    </source>
</evidence>
<evidence type="ECO:0000256" key="7">
    <source>
        <dbReference type="SAM" id="MobiDB-lite"/>
    </source>
</evidence>
<feature type="compositionally biased region" description="Pro residues" evidence="7">
    <location>
        <begin position="255"/>
        <end position="267"/>
    </location>
</feature>
<dbReference type="OrthoDB" id="5376590at2759"/>
<feature type="region of interest" description="Disordered" evidence="7">
    <location>
        <begin position="306"/>
        <end position="332"/>
    </location>
</feature>
<evidence type="ECO:0000256" key="1">
    <source>
        <dbReference type="ARBA" id="ARBA00004540"/>
    </source>
</evidence>
<dbReference type="EMBL" id="MU157830">
    <property type="protein sequence ID" value="KAF9532943.1"/>
    <property type="molecule type" value="Genomic_DNA"/>
</dbReference>
<dbReference type="InterPro" id="IPR044780">
    <property type="entry name" value="Heh2/Src1"/>
</dbReference>
<dbReference type="Pfam" id="PF09402">
    <property type="entry name" value="MSC"/>
    <property type="match status" value="1"/>
</dbReference>
<keyword evidence="5 8" id="KW-0472">Membrane</keyword>
<gene>
    <name evidence="11" type="ORF">CPB83DRAFT_846638</name>
</gene>
<keyword evidence="4 8" id="KW-1133">Transmembrane helix</keyword>
<dbReference type="PANTHER" id="PTHR47808">
    <property type="entry name" value="INNER NUCLEAR MEMBRANE PROTEIN HEH2-RELATED"/>
    <property type="match status" value="1"/>
</dbReference>
<name>A0A9P6ENB7_9AGAR</name>
<feature type="compositionally biased region" description="Acidic residues" evidence="7">
    <location>
        <begin position="322"/>
        <end position="332"/>
    </location>
</feature>
<dbReference type="GO" id="GO:0005783">
    <property type="term" value="C:endoplasmic reticulum"/>
    <property type="evidence" value="ECO:0007669"/>
    <property type="project" value="TreeGrafter"/>
</dbReference>
<evidence type="ECO:0000256" key="4">
    <source>
        <dbReference type="ARBA" id="ARBA00022989"/>
    </source>
</evidence>